<dbReference type="Gene3D" id="3.30.450.20">
    <property type="entry name" value="PAS domain"/>
    <property type="match status" value="2"/>
</dbReference>
<evidence type="ECO:0000313" key="11">
    <source>
        <dbReference type="EMBL" id="CAH0416855.1"/>
    </source>
</evidence>
<proteinExistence type="predicted"/>
<dbReference type="PANTHER" id="PTHR32089">
    <property type="entry name" value="METHYL-ACCEPTING CHEMOTAXIS PROTEIN MCPB"/>
    <property type="match status" value="1"/>
</dbReference>
<dbReference type="Gene3D" id="1.10.287.950">
    <property type="entry name" value="Methyl-accepting chemotaxis protein"/>
    <property type="match status" value="1"/>
</dbReference>
<keyword evidence="3" id="KW-0145">Chemotaxis</keyword>
<dbReference type="InterPro" id="IPR029151">
    <property type="entry name" value="Sensor-like_sf"/>
</dbReference>
<keyword evidence="12" id="KW-1185">Reference proteome</keyword>
<sequence length="687" mass="74175">MKQRRKQMNASNKHQSIGKYLMIGMLMISVVPVVLMVIASFLITTNLVNQRVENIERSAAKVVNTANENANAKATEQVNKLAKLNSLTKSTFDLATIQTEINMVMDSGNAYLSNIAFAKSDGKLVATESIPEGFDPRKRDWFTGAITANGSVYVSPIYIDISTGQTVISASLQITTASGEVGVLEIDLPFDNVQDTVKDLEVGRTGTSTIVSNKGLVIASDGKTKSLTYPVGKSIENSVLFKRIASSNQRQGDLKVAGHKVYFDKGDLGSKVWVIEQVSTQEIALEQRLLLGISLALMAIVGVFIIILASWYVKLIHEILQRYTDSFAQGSCGKLVPIMTDTNNPKLINRIIKPDANGHEFNRLSKHYNEMLTSVSELITDVQVESTKVASAATDMGELAKQTNVATDEVAITVTEIAQGAANQVTETEQGMATVQGLSHVLAQMQNNVNTMLNKADESARLNQSNVEVTTTVQKNWTTQMEQLAALKTSMTTMATNVQEISTVIKVINDISQQTNLLALNASIEAASAGEAGKGFAVVAAEIRKLAEQSKASTKSIQRIVTRIQGDAQLMVTKTDESVVGGQAQTKLLTESLTATQAVFTNNEALRGEITALVTIADEVATVQTTVLRSLEVISTAAEKSAAGTQEVSANAEEVSAMMDEFTNSVQILDGSAQYLQKMLQKFELTE</sequence>
<comment type="subcellular location">
    <subcellularLocation>
        <location evidence="1">Cell membrane</location>
        <topology evidence="1">Multi-pass membrane protein</topology>
    </subcellularLocation>
</comment>
<dbReference type="SUPFAM" id="SSF103190">
    <property type="entry name" value="Sensory domain-like"/>
    <property type="match status" value="1"/>
</dbReference>
<dbReference type="Pfam" id="PF00015">
    <property type="entry name" value="MCPsignal"/>
    <property type="match status" value="1"/>
</dbReference>
<gene>
    <name evidence="11" type="primary">mcpB_1</name>
    <name evidence="11" type="ORF">WFA24289_01168</name>
</gene>
<feature type="transmembrane region" description="Helical" evidence="9">
    <location>
        <begin position="289"/>
        <end position="313"/>
    </location>
</feature>
<protein>
    <submittedName>
        <fullName evidence="11">Methyl-accepting chemotaxis protein McpB</fullName>
    </submittedName>
</protein>
<dbReference type="EMBL" id="CAKKNS010000004">
    <property type="protein sequence ID" value="CAH0416855.1"/>
    <property type="molecule type" value="Genomic_DNA"/>
</dbReference>
<evidence type="ECO:0000256" key="1">
    <source>
        <dbReference type="ARBA" id="ARBA00004651"/>
    </source>
</evidence>
<evidence type="ECO:0000256" key="8">
    <source>
        <dbReference type="PROSITE-ProRule" id="PRU00284"/>
    </source>
</evidence>
<accession>A0ABN8BLF1</accession>
<evidence type="ECO:0000256" key="7">
    <source>
        <dbReference type="ARBA" id="ARBA00023224"/>
    </source>
</evidence>
<comment type="caution">
    <text evidence="11">The sequence shown here is derived from an EMBL/GenBank/DDBJ whole genome shotgun (WGS) entry which is preliminary data.</text>
</comment>
<keyword evidence="5 9" id="KW-1133">Transmembrane helix</keyword>
<dbReference type="SMART" id="SM00283">
    <property type="entry name" value="MA"/>
    <property type="match status" value="1"/>
</dbReference>
<evidence type="ECO:0000256" key="4">
    <source>
        <dbReference type="ARBA" id="ARBA00022692"/>
    </source>
</evidence>
<dbReference type="RefSeq" id="WP_230096892.1">
    <property type="nucleotide sequence ID" value="NZ_CAKKNS010000004.1"/>
</dbReference>
<keyword evidence="2" id="KW-1003">Cell membrane</keyword>
<dbReference type="Pfam" id="PF02743">
    <property type="entry name" value="dCache_1"/>
    <property type="match status" value="1"/>
</dbReference>
<organism evidence="11 12">
    <name type="scientific">Periweissella fabaria</name>
    <dbReference type="NCBI Taxonomy" id="546157"/>
    <lineage>
        <taxon>Bacteria</taxon>
        <taxon>Bacillati</taxon>
        <taxon>Bacillota</taxon>
        <taxon>Bacilli</taxon>
        <taxon>Lactobacillales</taxon>
        <taxon>Lactobacillaceae</taxon>
        <taxon>Periweissella</taxon>
    </lineage>
</organism>
<name>A0ABN8BLF1_9LACO</name>
<dbReference type="InterPro" id="IPR033479">
    <property type="entry name" value="dCache_1"/>
</dbReference>
<evidence type="ECO:0000256" key="5">
    <source>
        <dbReference type="ARBA" id="ARBA00022989"/>
    </source>
</evidence>
<dbReference type="PROSITE" id="PS50111">
    <property type="entry name" value="CHEMOTAXIS_TRANSDUC_2"/>
    <property type="match status" value="1"/>
</dbReference>
<keyword evidence="7 8" id="KW-0807">Transducer</keyword>
<evidence type="ECO:0000256" key="3">
    <source>
        <dbReference type="ARBA" id="ARBA00022500"/>
    </source>
</evidence>
<feature type="domain" description="Methyl-accepting transducer" evidence="10">
    <location>
        <begin position="399"/>
        <end position="656"/>
    </location>
</feature>
<keyword evidence="4 9" id="KW-0812">Transmembrane</keyword>
<dbReference type="Proteomes" id="UP000789707">
    <property type="component" value="Unassembled WGS sequence"/>
</dbReference>
<evidence type="ECO:0000256" key="6">
    <source>
        <dbReference type="ARBA" id="ARBA00023136"/>
    </source>
</evidence>
<feature type="transmembrane region" description="Helical" evidence="9">
    <location>
        <begin position="20"/>
        <end position="43"/>
    </location>
</feature>
<evidence type="ECO:0000313" key="12">
    <source>
        <dbReference type="Proteomes" id="UP000789707"/>
    </source>
</evidence>
<dbReference type="SUPFAM" id="SSF58104">
    <property type="entry name" value="Methyl-accepting chemotaxis protein (MCP) signaling domain"/>
    <property type="match status" value="1"/>
</dbReference>
<dbReference type="PANTHER" id="PTHR32089:SF112">
    <property type="entry name" value="LYSOZYME-LIKE PROTEIN-RELATED"/>
    <property type="match status" value="1"/>
</dbReference>
<reference evidence="11 12" key="1">
    <citation type="submission" date="2021-11" db="EMBL/GenBank/DDBJ databases">
        <authorList>
            <person name="Depoorter E."/>
        </authorList>
    </citation>
    <scope>NUCLEOTIDE SEQUENCE [LARGE SCALE GENOMIC DNA]</scope>
    <source>
        <strain evidence="11 12">LMG 24289</strain>
    </source>
</reference>
<evidence type="ECO:0000256" key="2">
    <source>
        <dbReference type="ARBA" id="ARBA00022475"/>
    </source>
</evidence>
<evidence type="ECO:0000256" key="9">
    <source>
        <dbReference type="SAM" id="Phobius"/>
    </source>
</evidence>
<keyword evidence="6 9" id="KW-0472">Membrane</keyword>
<evidence type="ECO:0000259" key="10">
    <source>
        <dbReference type="PROSITE" id="PS50111"/>
    </source>
</evidence>
<dbReference type="InterPro" id="IPR004089">
    <property type="entry name" value="MCPsignal_dom"/>
</dbReference>